<gene>
    <name evidence="2" type="ORF">WAZ07_06980</name>
</gene>
<dbReference type="InterPro" id="IPR009239">
    <property type="entry name" value="Bacillus_PapR"/>
</dbReference>
<dbReference type="EMBL" id="JBAWSX010000003">
    <property type="protein sequence ID" value="MEI4801073.1"/>
    <property type="molecule type" value="Genomic_DNA"/>
</dbReference>
<dbReference type="RefSeq" id="WP_336471874.1">
    <property type="nucleotide sequence ID" value="NZ_JBAWSX010000003.1"/>
</dbReference>
<reference evidence="2 3" key="1">
    <citation type="submission" date="2024-01" db="EMBL/GenBank/DDBJ databases">
        <title>Seven novel Bacillus-like species.</title>
        <authorList>
            <person name="Liu G."/>
        </authorList>
    </citation>
    <scope>NUCLEOTIDE SEQUENCE [LARGE SCALE GENOMIC DNA]</scope>
    <source>
        <strain evidence="2 3">FJAT-51639</strain>
    </source>
</reference>
<comment type="caution">
    <text evidence="2">The sequence shown here is derived from an EMBL/GenBank/DDBJ whole genome shotgun (WGS) entry which is preliminary data.</text>
</comment>
<proteinExistence type="predicted"/>
<dbReference type="Proteomes" id="UP001372526">
    <property type="component" value="Unassembled WGS sequence"/>
</dbReference>
<evidence type="ECO:0000313" key="3">
    <source>
        <dbReference type="Proteomes" id="UP001372526"/>
    </source>
</evidence>
<protein>
    <submittedName>
        <fullName evidence="2">Quorum-sensing peptide PapR</fullName>
    </submittedName>
</protein>
<organism evidence="2 3">
    <name type="scientific">Bacillus bruguierae</name>
    <dbReference type="NCBI Taxonomy" id="3127667"/>
    <lineage>
        <taxon>Bacteria</taxon>
        <taxon>Bacillati</taxon>
        <taxon>Bacillota</taxon>
        <taxon>Bacilli</taxon>
        <taxon>Bacillales</taxon>
        <taxon>Bacillaceae</taxon>
        <taxon>Bacillus</taxon>
    </lineage>
</organism>
<evidence type="ECO:0000313" key="2">
    <source>
        <dbReference type="EMBL" id="MEI4801073.1"/>
    </source>
</evidence>
<dbReference type="Pfam" id="PF05968">
    <property type="entry name" value="Bacillus_PapR"/>
    <property type="match status" value="1"/>
</dbReference>
<keyword evidence="1" id="KW-0732">Signal</keyword>
<feature type="chain" id="PRO_5046237739" evidence="1">
    <location>
        <begin position="24"/>
        <end position="48"/>
    </location>
</feature>
<sequence>MKKLLVGSLLTLAMLAGISFGTAVVDQNQAVTNHNEVVQLASDLPFEY</sequence>
<name>A0ABU8FEF4_9BACI</name>
<feature type="signal peptide" evidence="1">
    <location>
        <begin position="1"/>
        <end position="23"/>
    </location>
</feature>
<accession>A0ABU8FEF4</accession>
<evidence type="ECO:0000256" key="1">
    <source>
        <dbReference type="SAM" id="SignalP"/>
    </source>
</evidence>
<keyword evidence="3" id="KW-1185">Reference proteome</keyword>